<organism evidence="4">
    <name type="scientific">Salvia splendens</name>
    <name type="common">Scarlet sage</name>
    <dbReference type="NCBI Taxonomy" id="180675"/>
    <lineage>
        <taxon>Eukaryota</taxon>
        <taxon>Viridiplantae</taxon>
        <taxon>Streptophyta</taxon>
        <taxon>Embryophyta</taxon>
        <taxon>Tracheophyta</taxon>
        <taxon>Spermatophyta</taxon>
        <taxon>Magnoliopsida</taxon>
        <taxon>eudicotyledons</taxon>
        <taxon>Gunneridae</taxon>
        <taxon>Pentapetalae</taxon>
        <taxon>asterids</taxon>
        <taxon>lamiids</taxon>
        <taxon>Lamiales</taxon>
        <taxon>Lamiaceae</taxon>
        <taxon>Nepetoideae</taxon>
        <taxon>Mentheae</taxon>
        <taxon>Salviinae</taxon>
        <taxon>Salvia</taxon>
        <taxon>Salvia subgen. Calosphace</taxon>
        <taxon>core Calosphace</taxon>
    </lineage>
</organism>
<comment type="caution">
    <text evidence="4">The sequence shown here is derived from an EMBL/GenBank/DDBJ whole genome shotgun (WGS) entry which is preliminary data.</text>
</comment>
<keyword evidence="2" id="KW-1133">Transmembrane helix</keyword>
<reference evidence="4" key="2">
    <citation type="submission" date="2020-08" db="EMBL/GenBank/DDBJ databases">
        <title>Plant Genome Project.</title>
        <authorList>
            <person name="Zhang R.-G."/>
        </authorList>
    </citation>
    <scope>NUCLEOTIDE SEQUENCE</scope>
    <source>
        <strain evidence="4">Huo1</strain>
        <tissue evidence="4">Leaf</tissue>
    </source>
</reference>
<reference evidence="4" key="1">
    <citation type="submission" date="2018-01" db="EMBL/GenBank/DDBJ databases">
        <authorList>
            <person name="Mao J.F."/>
        </authorList>
    </citation>
    <scope>NUCLEOTIDE SEQUENCE</scope>
    <source>
        <strain evidence="4">Huo1</strain>
        <tissue evidence="4">Leaf</tissue>
    </source>
</reference>
<feature type="region of interest" description="Disordered" evidence="1">
    <location>
        <begin position="76"/>
        <end position="148"/>
    </location>
</feature>
<dbReference type="InterPro" id="IPR055241">
    <property type="entry name" value="Armadillo_rpt_dom"/>
</dbReference>
<protein>
    <recommendedName>
        <fullName evidence="3">Armadillo-like repeats domain-containing protein</fullName>
    </recommendedName>
</protein>
<keyword evidence="2" id="KW-0472">Membrane</keyword>
<dbReference type="EMBL" id="PNBA02000004">
    <property type="protein sequence ID" value="KAG6426641.1"/>
    <property type="molecule type" value="Genomic_DNA"/>
</dbReference>
<sequence>MARRGDSQPGLSLRDNPEGSNPSRAFPGSSEIFSAGLEKIMARFDKLECRLESRYEEIDRRVKNLHASKAAYGRQPYADFDSGAPGRRPTGWDPSFQTSSHRVRETRAPPLPEPPLYRKSPYTDLESSYEQPRQNTTSTLRHPPYSSDVLPRNPHAEYHQWRHEYKPSRSIPPPLPPGITLASPHTLDGSLRRFKSARLVGILLFNPPLLTVEIRHHPISSLSPLNMTTCNGSFCCTSSRTSIDSSISPFPKPLSLISNRTPFALQFGPTLPLLTLSSAPSRPVLVRAVASSGKSNNIDTKKEAEEEVEEDLPWIQEKALDLVEFTGSVTQTIPGPRVGQSSLPWMLAIPMAYLGVTFIIAVVKTVRKFNSPRQKRRKLVECNCCVITVLAFARTVNKNAMLCISLDELFAKGMGEVNESALKELMQKTGFDMKEILRKYIRYVLNEKPFNPDLIANLIHLRKETQLEDSEVAGILNEISGRIVNDKGPVVMDISGYSEKGFKRKLAVQALFGKIYYLSELPEFCSRDSSLNVKTAFGVTDGDAEKLRLHTVSEVGGLDSLEKMVGESEEDEETKSSDDSAKAS</sequence>
<feature type="region of interest" description="Disordered" evidence="1">
    <location>
        <begin position="1"/>
        <end position="30"/>
    </location>
</feature>
<evidence type="ECO:0000256" key="2">
    <source>
        <dbReference type="SAM" id="Phobius"/>
    </source>
</evidence>
<keyword evidence="2" id="KW-0812">Transmembrane</keyword>
<name>A0A8X9A3R4_SALSN</name>
<feature type="compositionally biased region" description="Polar residues" evidence="1">
    <location>
        <begin position="125"/>
        <end position="140"/>
    </location>
</feature>
<evidence type="ECO:0000256" key="1">
    <source>
        <dbReference type="SAM" id="MobiDB-lite"/>
    </source>
</evidence>
<keyword evidence="5" id="KW-1185">Reference proteome</keyword>
<dbReference type="Pfam" id="PF22915">
    <property type="entry name" value="ARMH5"/>
    <property type="match status" value="1"/>
</dbReference>
<feature type="transmembrane region" description="Helical" evidence="2">
    <location>
        <begin position="343"/>
        <end position="366"/>
    </location>
</feature>
<dbReference type="Proteomes" id="UP000298416">
    <property type="component" value="Unassembled WGS sequence"/>
</dbReference>
<dbReference type="GO" id="GO:0009941">
    <property type="term" value="C:chloroplast envelope"/>
    <property type="evidence" value="ECO:0007669"/>
    <property type="project" value="TreeGrafter"/>
</dbReference>
<accession>A0A8X9A3R4</accession>
<gene>
    <name evidence="4" type="ORF">SASPL_110868</name>
</gene>
<dbReference type="GO" id="GO:0009535">
    <property type="term" value="C:chloroplast thylakoid membrane"/>
    <property type="evidence" value="ECO:0007669"/>
    <property type="project" value="TreeGrafter"/>
</dbReference>
<evidence type="ECO:0000313" key="4">
    <source>
        <dbReference type="EMBL" id="KAG6426641.1"/>
    </source>
</evidence>
<feature type="region of interest" description="Disordered" evidence="1">
    <location>
        <begin position="558"/>
        <end position="584"/>
    </location>
</feature>
<evidence type="ECO:0000313" key="5">
    <source>
        <dbReference type="Proteomes" id="UP000298416"/>
    </source>
</evidence>
<dbReference type="AlphaFoldDB" id="A0A8X9A3R4"/>
<proteinExistence type="predicted"/>
<feature type="compositionally biased region" description="Basic and acidic residues" evidence="1">
    <location>
        <begin position="574"/>
        <end position="584"/>
    </location>
</feature>
<dbReference type="PANTHER" id="PTHR36793">
    <property type="entry name" value="RIBOSOMAL RNA SMALL SUBUNIT METHYLTRANSFERASE J"/>
    <property type="match status" value="1"/>
</dbReference>
<dbReference type="PANTHER" id="PTHR36793:SF1">
    <property type="entry name" value="RIBOSOMAL RNA SMALL SUBUNIT METHYLTRANSFERASE J"/>
    <property type="match status" value="1"/>
</dbReference>
<feature type="domain" description="Armadillo-like repeats" evidence="3">
    <location>
        <begin position="429"/>
        <end position="520"/>
    </location>
</feature>
<evidence type="ECO:0000259" key="3">
    <source>
        <dbReference type="Pfam" id="PF22915"/>
    </source>
</evidence>